<feature type="compositionally biased region" description="Basic residues" evidence="2">
    <location>
        <begin position="392"/>
        <end position="407"/>
    </location>
</feature>
<sequence>MVSFWPWKGDDNSPASFEKTLSTLSAKISKTSTRLDSIRQRSRRLSVLWTLYAGFAYLLYTIILVLVVGWRKWGPIEYVAIAAGPVLIYLVRRGLSAYYDYRTSSVQRQLDDLQAQRDITIKRLKTATKFDSTQELLKKYGGTPTPKAKPAGDSDQKGAAKSGGAETPKVGRTGLGPPPTANIPRRDSLNPMQDTPRRPTTQPRSPLGQEPSYSPARASPPSQRPLLPQEEFAPNAFSSPPQYAQIDDGSKWYDRIMDVLLGEDETSPRARLALICRNCRLVNGQAPPRVKRLEDVGKWRCGGCGTMNGEESEAKKIVARIKEQASAEAESTESPVQAGEDASSEPVAAGTDEDYKSDVTQYSSESAAEDAKSQGTKEQAPKAVEETGSTTRQRRSTRSTKGGKKDG</sequence>
<comment type="caution">
    <text evidence="4">The sequence shown here is derived from an EMBL/GenBank/DDBJ whole genome shotgun (WGS) entry which is preliminary data.</text>
</comment>
<organism evidence="4 5">
    <name type="scientific">Cladonia borealis</name>
    <dbReference type="NCBI Taxonomy" id="184061"/>
    <lineage>
        <taxon>Eukaryota</taxon>
        <taxon>Fungi</taxon>
        <taxon>Dikarya</taxon>
        <taxon>Ascomycota</taxon>
        <taxon>Pezizomycotina</taxon>
        <taxon>Lecanoromycetes</taxon>
        <taxon>OSLEUM clade</taxon>
        <taxon>Lecanoromycetidae</taxon>
        <taxon>Lecanorales</taxon>
        <taxon>Lecanorineae</taxon>
        <taxon>Cladoniaceae</taxon>
        <taxon>Cladonia</taxon>
    </lineage>
</organism>
<dbReference type="GO" id="GO:0098826">
    <property type="term" value="C:endoplasmic reticulum tubular network membrane"/>
    <property type="evidence" value="ECO:0007669"/>
    <property type="project" value="UniProtKB-UniRule"/>
</dbReference>
<keyword evidence="5" id="KW-1185">Reference proteome</keyword>
<keyword evidence="1" id="KW-0479">Metal-binding</keyword>
<comment type="function">
    <text evidence="1">Plays a role in determining ER morphology.</text>
</comment>
<feature type="domain" description="Lunapark zinc ribbon" evidence="3">
    <location>
        <begin position="252"/>
        <end position="308"/>
    </location>
</feature>
<comment type="caution">
    <text evidence="1">Lacks conserved residue(s) required for the propagation of feature annotation.</text>
</comment>
<dbReference type="PANTHER" id="PTHR22166:SF12">
    <property type="entry name" value="ENDOPLASMIC RETICULUM JUNCTION FORMATION PROTEIN LUNAPARK"/>
    <property type="match status" value="1"/>
</dbReference>
<dbReference type="Pfam" id="PF10058">
    <property type="entry name" value="Zn_ribbon_10"/>
    <property type="match status" value="1"/>
</dbReference>
<keyword evidence="1" id="KW-0863">Zinc-finger</keyword>
<protein>
    <recommendedName>
        <fullName evidence="1">Endoplasmic reticulum junction formation protein lunapark</fullName>
    </recommendedName>
</protein>
<feature type="transmembrane region" description="Helical" evidence="1">
    <location>
        <begin position="47"/>
        <end position="70"/>
    </location>
</feature>
<dbReference type="GO" id="GO:0071788">
    <property type="term" value="P:endoplasmic reticulum tubular network maintenance"/>
    <property type="evidence" value="ECO:0007669"/>
    <property type="project" value="UniProtKB-UniRule"/>
</dbReference>
<dbReference type="GO" id="GO:0008270">
    <property type="term" value="F:zinc ion binding"/>
    <property type="evidence" value="ECO:0007669"/>
    <property type="project" value="UniProtKB-KW"/>
</dbReference>
<dbReference type="Proteomes" id="UP001166286">
    <property type="component" value="Unassembled WGS sequence"/>
</dbReference>
<evidence type="ECO:0000313" key="4">
    <source>
        <dbReference type="EMBL" id="KAK0508505.1"/>
    </source>
</evidence>
<proteinExistence type="inferred from homology"/>
<dbReference type="GO" id="GO:1903373">
    <property type="term" value="P:positive regulation of endoplasmic reticulum tubular network organization"/>
    <property type="evidence" value="ECO:0007669"/>
    <property type="project" value="UniProtKB-UniRule"/>
</dbReference>
<dbReference type="InterPro" id="IPR040115">
    <property type="entry name" value="Lnp"/>
</dbReference>
<evidence type="ECO:0000256" key="2">
    <source>
        <dbReference type="SAM" id="MobiDB-lite"/>
    </source>
</evidence>
<keyword evidence="1" id="KW-0256">Endoplasmic reticulum</keyword>
<comment type="domain">
    <text evidence="1">The C4-type zinc finger motif is necessary both for its ER three-way tubular junction localization and formation.</text>
</comment>
<dbReference type="AlphaFoldDB" id="A0AA39QUX8"/>
<feature type="region of interest" description="Disordered" evidence="2">
    <location>
        <begin position="138"/>
        <end position="247"/>
    </location>
</feature>
<evidence type="ECO:0000259" key="3">
    <source>
        <dbReference type="Pfam" id="PF10058"/>
    </source>
</evidence>
<dbReference type="EMBL" id="JAFEKC020000020">
    <property type="protein sequence ID" value="KAK0508505.1"/>
    <property type="molecule type" value="Genomic_DNA"/>
</dbReference>
<name>A0AA39QUX8_9LECA</name>
<accession>A0AA39QUX8</accession>
<comment type="subcellular location">
    <subcellularLocation>
        <location evidence="1">Endoplasmic reticulum membrane</location>
        <topology evidence="1">Multi-pass membrane protein</topology>
    </subcellularLocation>
</comment>
<gene>
    <name evidence="4" type="ORF">JMJ35_008781</name>
</gene>
<evidence type="ECO:0000313" key="5">
    <source>
        <dbReference type="Proteomes" id="UP001166286"/>
    </source>
</evidence>
<dbReference type="InterPro" id="IPR019273">
    <property type="entry name" value="Lunapark_Znf"/>
</dbReference>
<dbReference type="PANTHER" id="PTHR22166">
    <property type="entry name" value="ENDOPLASMIC RETICULUM JUNCTION FORMATION PROTEIN LUNAPARK"/>
    <property type="match status" value="1"/>
</dbReference>
<feature type="compositionally biased region" description="Low complexity" evidence="2">
    <location>
        <begin position="211"/>
        <end position="225"/>
    </location>
</feature>
<keyword evidence="1" id="KW-0812">Transmembrane</keyword>
<comment type="similarity">
    <text evidence="1">Belongs to the lunapark family.</text>
</comment>
<keyword evidence="1" id="KW-0862">Zinc</keyword>
<feature type="region of interest" description="Disordered" evidence="2">
    <location>
        <begin position="319"/>
        <end position="407"/>
    </location>
</feature>
<keyword evidence="1" id="KW-0472">Membrane</keyword>
<reference evidence="4" key="1">
    <citation type="submission" date="2023-03" db="EMBL/GenBank/DDBJ databases">
        <title>Complete genome of Cladonia borealis.</title>
        <authorList>
            <person name="Park H."/>
        </authorList>
    </citation>
    <scope>NUCLEOTIDE SEQUENCE</scope>
    <source>
        <strain evidence="4">ANT050790</strain>
    </source>
</reference>
<evidence type="ECO:0000256" key="1">
    <source>
        <dbReference type="RuleBase" id="RU367073"/>
    </source>
</evidence>
<keyword evidence="1" id="KW-1133">Transmembrane helix</keyword>